<reference evidence="2" key="1">
    <citation type="submission" date="2022-04" db="EMBL/GenBank/DDBJ databases">
        <title>Carnegiea gigantea Genome sequencing and assembly v2.</title>
        <authorList>
            <person name="Copetti D."/>
            <person name="Sanderson M.J."/>
            <person name="Burquez A."/>
            <person name="Wojciechowski M.F."/>
        </authorList>
    </citation>
    <scope>NUCLEOTIDE SEQUENCE</scope>
    <source>
        <strain evidence="2">SGP5-SGP5p</strain>
        <tissue evidence="2">Aerial part</tissue>
    </source>
</reference>
<organism evidence="2 3">
    <name type="scientific">Carnegiea gigantea</name>
    <dbReference type="NCBI Taxonomy" id="171969"/>
    <lineage>
        <taxon>Eukaryota</taxon>
        <taxon>Viridiplantae</taxon>
        <taxon>Streptophyta</taxon>
        <taxon>Embryophyta</taxon>
        <taxon>Tracheophyta</taxon>
        <taxon>Spermatophyta</taxon>
        <taxon>Magnoliopsida</taxon>
        <taxon>eudicotyledons</taxon>
        <taxon>Gunneridae</taxon>
        <taxon>Pentapetalae</taxon>
        <taxon>Caryophyllales</taxon>
        <taxon>Cactineae</taxon>
        <taxon>Cactaceae</taxon>
        <taxon>Cactoideae</taxon>
        <taxon>Echinocereeae</taxon>
        <taxon>Carnegiea</taxon>
    </lineage>
</organism>
<feature type="region of interest" description="Disordered" evidence="1">
    <location>
        <begin position="83"/>
        <end position="129"/>
    </location>
</feature>
<keyword evidence="3" id="KW-1185">Reference proteome</keyword>
<feature type="compositionally biased region" description="Basic and acidic residues" evidence="1">
    <location>
        <begin position="93"/>
        <end position="111"/>
    </location>
</feature>
<evidence type="ECO:0000256" key="1">
    <source>
        <dbReference type="SAM" id="MobiDB-lite"/>
    </source>
</evidence>
<gene>
    <name evidence="2" type="ORF">Cgig2_025661</name>
</gene>
<dbReference type="EMBL" id="JAKOGI010000775">
    <property type="protein sequence ID" value="KAJ8430648.1"/>
    <property type="molecule type" value="Genomic_DNA"/>
</dbReference>
<protein>
    <submittedName>
        <fullName evidence="2">Uncharacterized protein</fullName>
    </submittedName>
</protein>
<accession>A0A9Q1Q6D4</accession>
<dbReference type="AlphaFoldDB" id="A0A9Q1Q6D4"/>
<evidence type="ECO:0000313" key="2">
    <source>
        <dbReference type="EMBL" id="KAJ8430648.1"/>
    </source>
</evidence>
<dbReference type="Proteomes" id="UP001153076">
    <property type="component" value="Unassembled WGS sequence"/>
</dbReference>
<proteinExistence type="predicted"/>
<dbReference type="OrthoDB" id="1934635at2759"/>
<sequence>MVRYHYSLVADAAKCFMKKLAQVLVAAYFEARIKRTYVVSYWTEQKLESHLSQCVHNIPSSSNVQTGGPKLVDSVIHLKNSTFGNSNRTHVSRRTEPEDIGHKPNGSRDDDYYYDEFDGPQPYHRRGNRTRCTVREEQWVTVARFINGLRDDLKGEESLHHPESLMEVYQKSLEIEKYKKPSYSCRRVSQAGESKPSKSITF</sequence>
<comment type="caution">
    <text evidence="2">The sequence shown here is derived from an EMBL/GenBank/DDBJ whole genome shotgun (WGS) entry which is preliminary data.</text>
</comment>
<name>A0A9Q1Q6D4_9CARY</name>
<evidence type="ECO:0000313" key="3">
    <source>
        <dbReference type="Proteomes" id="UP001153076"/>
    </source>
</evidence>